<evidence type="ECO:0000313" key="3">
    <source>
        <dbReference type="Proteomes" id="UP000239590"/>
    </source>
</evidence>
<dbReference type="InterPro" id="IPR011990">
    <property type="entry name" value="TPR-like_helical_dom_sf"/>
</dbReference>
<evidence type="ECO:0000313" key="2">
    <source>
        <dbReference type="EMBL" id="PQA58693.1"/>
    </source>
</evidence>
<dbReference type="RefSeq" id="WP_104709883.1">
    <property type="nucleotide sequence ID" value="NZ_PTRA01000001.1"/>
</dbReference>
<sequence length="308" mass="33194">MKSSLFAALSLGLLIGFQSHAQRTPSPSPAASLTQTVGITDFQVNYSRPGLKGRAAFGTTADAQTVRPYGQVWRTGANAATTVKLSTDASFEGQNLPAGTYSLFSIPAASGNWTVIFNKDVNATEQSYKPEDDALRVNVAPQNHGKLESFTIWFSDLTDSTAHFNFGWDQTMVATKVAVKTSALVEAGVAKSLAEKPEDPAVNQRAANYYLSQGKDLQKGLTLIDKALAAGENYQKLWTKAQLLMKLSNFKEALPVAQKALALGNANPDNAFNVFFKGQIENGLKDIQAKLPSVDEMKKKVSGKKKKA</sequence>
<evidence type="ECO:0000256" key="1">
    <source>
        <dbReference type="SAM" id="SignalP"/>
    </source>
</evidence>
<name>A0A2S7ILR9_9BACT</name>
<dbReference type="InterPro" id="IPR021314">
    <property type="entry name" value="DUF2911"/>
</dbReference>
<evidence type="ECO:0008006" key="4">
    <source>
        <dbReference type="Google" id="ProtNLM"/>
    </source>
</evidence>
<protein>
    <recommendedName>
        <fullName evidence="4">DUF2911 domain-containing protein</fullName>
    </recommendedName>
</protein>
<feature type="signal peptide" evidence="1">
    <location>
        <begin position="1"/>
        <end position="21"/>
    </location>
</feature>
<dbReference type="Gene3D" id="1.25.40.10">
    <property type="entry name" value="Tetratricopeptide repeat domain"/>
    <property type="match status" value="1"/>
</dbReference>
<dbReference type="Proteomes" id="UP000239590">
    <property type="component" value="Unassembled WGS sequence"/>
</dbReference>
<reference evidence="3" key="1">
    <citation type="submission" date="2018-02" db="EMBL/GenBank/DDBJ databases">
        <title>Genome sequencing of Solimonas sp. HR-BB.</title>
        <authorList>
            <person name="Lee Y."/>
            <person name="Jeon C.O."/>
        </authorList>
    </citation>
    <scope>NUCLEOTIDE SEQUENCE [LARGE SCALE GENOMIC DNA]</scope>
    <source>
        <strain evidence="3">HR-U</strain>
    </source>
</reference>
<dbReference type="AlphaFoldDB" id="A0A2S7ILR9"/>
<organism evidence="2 3">
    <name type="scientific">Siphonobacter curvatus</name>
    <dbReference type="NCBI Taxonomy" id="2094562"/>
    <lineage>
        <taxon>Bacteria</taxon>
        <taxon>Pseudomonadati</taxon>
        <taxon>Bacteroidota</taxon>
        <taxon>Cytophagia</taxon>
        <taxon>Cytophagales</taxon>
        <taxon>Cytophagaceae</taxon>
        <taxon>Siphonobacter</taxon>
    </lineage>
</organism>
<keyword evidence="1" id="KW-0732">Signal</keyword>
<feature type="chain" id="PRO_5015541648" description="DUF2911 domain-containing protein" evidence="1">
    <location>
        <begin position="22"/>
        <end position="308"/>
    </location>
</feature>
<dbReference type="EMBL" id="PTRA01000001">
    <property type="protein sequence ID" value="PQA58693.1"/>
    <property type="molecule type" value="Genomic_DNA"/>
</dbReference>
<proteinExistence type="predicted"/>
<dbReference type="SUPFAM" id="SSF48452">
    <property type="entry name" value="TPR-like"/>
    <property type="match status" value="1"/>
</dbReference>
<comment type="caution">
    <text evidence="2">The sequence shown here is derived from an EMBL/GenBank/DDBJ whole genome shotgun (WGS) entry which is preliminary data.</text>
</comment>
<gene>
    <name evidence="2" type="ORF">C5O19_03240</name>
</gene>
<keyword evidence="3" id="KW-1185">Reference proteome</keyword>
<accession>A0A2S7ILR9</accession>
<dbReference type="Pfam" id="PF11138">
    <property type="entry name" value="DUF2911"/>
    <property type="match status" value="1"/>
</dbReference>
<dbReference type="OrthoDB" id="195456at2"/>